<accession>A0AAD7CKL4</accession>
<dbReference type="AlphaFoldDB" id="A0AAD7CKL4"/>
<evidence type="ECO:0008006" key="3">
    <source>
        <dbReference type="Google" id="ProtNLM"/>
    </source>
</evidence>
<dbReference type="Proteomes" id="UP001221142">
    <property type="component" value="Unassembled WGS sequence"/>
</dbReference>
<comment type="caution">
    <text evidence="1">The sequence shown here is derived from an EMBL/GenBank/DDBJ whole genome shotgun (WGS) entry which is preliminary data.</text>
</comment>
<proteinExistence type="predicted"/>
<sequence length="391" mass="43686">MASESLAVARARVAQVDKEMERLKLSGMHALCLERDQLQRTLGDYKYPVLTLPTEITSEIFIRYLPWAQRPEFKGPNSPSFLLRICRQWRDVALGTPELWRTMRLDIKPHTGPRLRADQHRSLNRWLQRSGDCPLSIGLSCLDTRVPSSSLQPFVDAISRHTSRWEALEICLPLDNLRSIKGPMPLLRSLTMGPNDELIDPTSSEPRLDLFTDAPRMESLILFTFFNPFYITLPWSQITSVTASLYVHEAAEIMRNAAALETLTIIVYNVYESESNLPMAPIPPLPSLHTLILKTSSDGAEEITGIPALLDELSLPALLFLSTYECFLGVDPVAAIASLRPTGSLSWVQILAASTSRGVYEKAFPNTQFVVEEVEEGDEGDEEDGSGDDSN</sequence>
<gene>
    <name evidence="1" type="ORF">FB45DRAFT_889486</name>
</gene>
<keyword evidence="2" id="KW-1185">Reference proteome</keyword>
<evidence type="ECO:0000313" key="1">
    <source>
        <dbReference type="EMBL" id="KAJ7651053.1"/>
    </source>
</evidence>
<dbReference type="EMBL" id="JARKIF010000001">
    <property type="protein sequence ID" value="KAJ7651053.1"/>
    <property type="molecule type" value="Genomic_DNA"/>
</dbReference>
<protein>
    <recommendedName>
        <fullName evidence="3">F-box domain-containing protein</fullName>
    </recommendedName>
</protein>
<evidence type="ECO:0000313" key="2">
    <source>
        <dbReference type="Proteomes" id="UP001221142"/>
    </source>
</evidence>
<name>A0AAD7CKL4_9AGAR</name>
<organism evidence="1 2">
    <name type="scientific">Roridomyces roridus</name>
    <dbReference type="NCBI Taxonomy" id="1738132"/>
    <lineage>
        <taxon>Eukaryota</taxon>
        <taxon>Fungi</taxon>
        <taxon>Dikarya</taxon>
        <taxon>Basidiomycota</taxon>
        <taxon>Agaricomycotina</taxon>
        <taxon>Agaricomycetes</taxon>
        <taxon>Agaricomycetidae</taxon>
        <taxon>Agaricales</taxon>
        <taxon>Marasmiineae</taxon>
        <taxon>Mycenaceae</taxon>
        <taxon>Roridomyces</taxon>
    </lineage>
</organism>
<reference evidence="1" key="1">
    <citation type="submission" date="2023-03" db="EMBL/GenBank/DDBJ databases">
        <title>Massive genome expansion in bonnet fungi (Mycena s.s.) driven by repeated elements and novel gene families across ecological guilds.</title>
        <authorList>
            <consortium name="Lawrence Berkeley National Laboratory"/>
            <person name="Harder C.B."/>
            <person name="Miyauchi S."/>
            <person name="Viragh M."/>
            <person name="Kuo A."/>
            <person name="Thoen E."/>
            <person name="Andreopoulos B."/>
            <person name="Lu D."/>
            <person name="Skrede I."/>
            <person name="Drula E."/>
            <person name="Henrissat B."/>
            <person name="Morin E."/>
            <person name="Kohler A."/>
            <person name="Barry K."/>
            <person name="LaButti K."/>
            <person name="Morin E."/>
            <person name="Salamov A."/>
            <person name="Lipzen A."/>
            <person name="Mereny Z."/>
            <person name="Hegedus B."/>
            <person name="Baldrian P."/>
            <person name="Stursova M."/>
            <person name="Weitz H."/>
            <person name="Taylor A."/>
            <person name="Grigoriev I.V."/>
            <person name="Nagy L.G."/>
            <person name="Martin F."/>
            <person name="Kauserud H."/>
        </authorList>
    </citation>
    <scope>NUCLEOTIDE SEQUENCE</scope>
    <source>
        <strain evidence="1">9284</strain>
    </source>
</reference>